<feature type="binding site" evidence="9">
    <location>
        <position position="170"/>
    </location>
    <ligand>
        <name>2-[(2R,5Z)-2-carboxy-4-methylthiazol-5(2H)-ylidene]ethyl phosphate</name>
        <dbReference type="ChEBI" id="CHEBI:62899"/>
    </ligand>
</feature>
<dbReference type="GO" id="GO:0009229">
    <property type="term" value="P:thiamine diphosphate biosynthetic process"/>
    <property type="evidence" value="ECO:0007669"/>
    <property type="project" value="UniProtKB-UniRule"/>
</dbReference>
<dbReference type="GO" id="GO:0004789">
    <property type="term" value="F:thiamine-phosphate diphosphorylase activity"/>
    <property type="evidence" value="ECO:0007669"/>
    <property type="project" value="UniProtKB-UniRule"/>
</dbReference>
<dbReference type="GO" id="GO:0009228">
    <property type="term" value="P:thiamine biosynthetic process"/>
    <property type="evidence" value="ECO:0007669"/>
    <property type="project" value="UniProtKB-KW"/>
</dbReference>
<dbReference type="Proteomes" id="UP000294581">
    <property type="component" value="Unassembled WGS sequence"/>
</dbReference>
<feature type="binding site" evidence="9">
    <location>
        <position position="143"/>
    </location>
    <ligand>
        <name>4-amino-2-methyl-5-(diphosphooxymethyl)pyrimidine</name>
        <dbReference type="ChEBI" id="CHEBI:57841"/>
    </ligand>
</feature>
<evidence type="ECO:0000256" key="1">
    <source>
        <dbReference type="ARBA" id="ARBA00005165"/>
    </source>
</evidence>
<evidence type="ECO:0000256" key="2">
    <source>
        <dbReference type="ARBA" id="ARBA00022679"/>
    </source>
</evidence>
<feature type="binding site" evidence="9">
    <location>
        <begin position="190"/>
        <end position="191"/>
    </location>
    <ligand>
        <name>2-[(2R,5Z)-2-carboxy-4-methylthiazol-5(2H)-ylidene]ethyl phosphate</name>
        <dbReference type="ChEBI" id="CHEBI:62899"/>
    </ligand>
</feature>
<dbReference type="AlphaFoldDB" id="A0A4R8LR41"/>
<dbReference type="InterPro" id="IPR013785">
    <property type="entry name" value="Aldolase_TIM"/>
</dbReference>
<dbReference type="InterPro" id="IPR034291">
    <property type="entry name" value="TMP_synthase"/>
</dbReference>
<evidence type="ECO:0000256" key="11">
    <source>
        <dbReference type="RuleBase" id="RU004253"/>
    </source>
</evidence>
<protein>
    <recommendedName>
        <fullName evidence="9">Thiamine-phosphate synthase</fullName>
        <shortName evidence="9">TP synthase</shortName>
        <shortName evidence="9">TPS</shortName>
        <ecNumber evidence="9">2.5.1.3</ecNumber>
    </recommendedName>
    <alternativeName>
        <fullName evidence="9">Thiamine-phosphate pyrophosphorylase</fullName>
        <shortName evidence="9">TMP pyrophosphorylase</shortName>
        <shortName evidence="9">TMP-PPase</shortName>
    </alternativeName>
</protein>
<comment type="pathway">
    <text evidence="1 9 11">Cofactor biosynthesis; thiamine diphosphate biosynthesis; thiamine phosphate from 4-amino-2-methyl-5-diphosphomethylpyrimidine and 4-methyl-5-(2-phosphoethyl)-thiazole: step 1/1.</text>
</comment>
<feature type="binding site" evidence="9">
    <location>
        <position position="96"/>
    </location>
    <ligand>
        <name>Mg(2+)</name>
        <dbReference type="ChEBI" id="CHEBI:18420"/>
    </ligand>
</feature>
<comment type="function">
    <text evidence="9">Condenses 4-methyl-5-(beta-hydroxyethyl)thiazole monophosphate (THZ-P) and 2-methyl-4-amino-5-hydroxymethyl pyrimidine pyrophosphate (HMP-PP) to form thiamine monophosphate (TMP).</text>
</comment>
<feature type="binding site" evidence="9">
    <location>
        <begin position="140"/>
        <end position="142"/>
    </location>
    <ligand>
        <name>2-[(2R,5Z)-2-carboxy-4-methylthiazol-5(2H)-ylidene]ethyl phosphate</name>
        <dbReference type="ChEBI" id="CHEBI:62899"/>
    </ligand>
</feature>
<dbReference type="Gene3D" id="3.20.20.70">
    <property type="entry name" value="Aldolase class I"/>
    <property type="match status" value="1"/>
</dbReference>
<comment type="caution">
    <text evidence="13">The sequence shown here is derived from an EMBL/GenBank/DDBJ whole genome shotgun (WGS) entry which is preliminary data.</text>
</comment>
<feature type="binding site" evidence="9">
    <location>
        <begin position="44"/>
        <end position="48"/>
    </location>
    <ligand>
        <name>4-amino-2-methyl-5-(diphosphooxymethyl)pyrimidine</name>
        <dbReference type="ChEBI" id="CHEBI:57841"/>
    </ligand>
</feature>
<feature type="domain" description="Thiamine phosphate synthase/TenI" evidence="12">
    <location>
        <begin position="15"/>
        <end position="192"/>
    </location>
</feature>
<feature type="binding site" evidence="9">
    <location>
        <position position="76"/>
    </location>
    <ligand>
        <name>4-amino-2-methyl-5-(diphosphooxymethyl)pyrimidine</name>
        <dbReference type="ChEBI" id="CHEBI:57841"/>
    </ligand>
</feature>
<sequence length="219" mass="22897">MISERPADWKAKLAVYAITDDREDTTSLLAAVEAVLAGGATAIQLRRKREDGGPMLALGLEIRRMTREAGALYIVNDRVDIALLTEADGIHVGQTDIPCTRVRELAPEKLIGVSARTIAEAIAAERDGADYLGVGAVFPTATKADAVHSGIDTLRAIAATSSIPIVAIGGIDVARAPQVLAAGADGLAVVSAMMSAPSPRQAAEAFASLYRDFDNARPH</sequence>
<proteinExistence type="inferred from homology"/>
<dbReference type="PANTHER" id="PTHR20857:SF15">
    <property type="entry name" value="THIAMINE-PHOSPHATE SYNTHASE"/>
    <property type="match status" value="1"/>
</dbReference>
<dbReference type="NCBIfam" id="TIGR00693">
    <property type="entry name" value="thiE"/>
    <property type="match status" value="1"/>
</dbReference>
<evidence type="ECO:0000256" key="10">
    <source>
        <dbReference type="RuleBase" id="RU003826"/>
    </source>
</evidence>
<dbReference type="GO" id="GO:0000287">
    <property type="term" value="F:magnesium ion binding"/>
    <property type="evidence" value="ECO:0007669"/>
    <property type="project" value="UniProtKB-UniRule"/>
</dbReference>
<evidence type="ECO:0000256" key="4">
    <source>
        <dbReference type="ARBA" id="ARBA00022842"/>
    </source>
</evidence>
<accession>A0A4R8LR41</accession>
<reference evidence="13 14" key="1">
    <citation type="submission" date="2019-03" db="EMBL/GenBank/DDBJ databases">
        <title>Genomic Encyclopedia of Type Strains, Phase IV (KMG-IV): sequencing the most valuable type-strain genomes for metagenomic binning, comparative biology and taxonomic classification.</title>
        <authorList>
            <person name="Goeker M."/>
        </authorList>
    </citation>
    <scope>NUCLEOTIDE SEQUENCE [LARGE SCALE GENOMIC DNA]</scope>
    <source>
        <strain evidence="13 14">DSM 17974</strain>
    </source>
</reference>
<dbReference type="OrthoDB" id="9812206at2"/>
<evidence type="ECO:0000256" key="3">
    <source>
        <dbReference type="ARBA" id="ARBA00022723"/>
    </source>
</evidence>
<comment type="catalytic activity">
    <reaction evidence="6 9 10">
        <text>4-methyl-5-(2-phosphooxyethyl)-thiazole + 4-amino-2-methyl-5-(diphosphooxymethyl)pyrimidine + H(+) = thiamine phosphate + diphosphate</text>
        <dbReference type="Rhea" id="RHEA:22328"/>
        <dbReference type="ChEBI" id="CHEBI:15378"/>
        <dbReference type="ChEBI" id="CHEBI:33019"/>
        <dbReference type="ChEBI" id="CHEBI:37575"/>
        <dbReference type="ChEBI" id="CHEBI:57841"/>
        <dbReference type="ChEBI" id="CHEBI:58296"/>
        <dbReference type="EC" id="2.5.1.3"/>
    </reaction>
</comment>
<keyword evidence="5 9" id="KW-0784">Thiamine biosynthesis</keyword>
<evidence type="ECO:0000256" key="7">
    <source>
        <dbReference type="ARBA" id="ARBA00047851"/>
    </source>
</evidence>
<gene>
    <name evidence="9" type="primary">thiE</name>
    <name evidence="13" type="ORF">C7445_105135</name>
</gene>
<dbReference type="Pfam" id="PF02581">
    <property type="entry name" value="TMP-TENI"/>
    <property type="match status" value="1"/>
</dbReference>
<keyword evidence="4 9" id="KW-0460">Magnesium</keyword>
<evidence type="ECO:0000313" key="14">
    <source>
        <dbReference type="Proteomes" id="UP000294581"/>
    </source>
</evidence>
<feature type="binding site" evidence="9">
    <location>
        <position position="114"/>
    </location>
    <ligand>
        <name>4-amino-2-methyl-5-(diphosphooxymethyl)pyrimidine</name>
        <dbReference type="ChEBI" id="CHEBI:57841"/>
    </ligand>
</feature>
<dbReference type="SUPFAM" id="SSF51391">
    <property type="entry name" value="Thiamin phosphate synthase"/>
    <property type="match status" value="1"/>
</dbReference>
<dbReference type="FunFam" id="3.20.20.70:FF:000096">
    <property type="entry name" value="Thiamine-phosphate synthase"/>
    <property type="match status" value="1"/>
</dbReference>
<dbReference type="EMBL" id="SORF01000005">
    <property type="protein sequence ID" value="TDY47955.1"/>
    <property type="molecule type" value="Genomic_DNA"/>
</dbReference>
<evidence type="ECO:0000259" key="12">
    <source>
        <dbReference type="Pfam" id="PF02581"/>
    </source>
</evidence>
<dbReference type="InterPro" id="IPR022998">
    <property type="entry name" value="ThiamineP_synth_TenI"/>
</dbReference>
<dbReference type="CDD" id="cd00564">
    <property type="entry name" value="TMP_TenI"/>
    <property type="match status" value="1"/>
</dbReference>
<keyword evidence="14" id="KW-1185">Reference proteome</keyword>
<evidence type="ECO:0000256" key="5">
    <source>
        <dbReference type="ARBA" id="ARBA00022977"/>
    </source>
</evidence>
<name>A0A4R8LR41_9BACL</name>
<dbReference type="RefSeq" id="WP_134159338.1">
    <property type="nucleotide sequence ID" value="NZ_BSUS01000001.1"/>
</dbReference>
<comment type="catalytic activity">
    <reaction evidence="8 9 10">
        <text>2-[(2R,5Z)-2-carboxy-4-methylthiazol-5(2H)-ylidene]ethyl phosphate + 4-amino-2-methyl-5-(diphosphooxymethyl)pyrimidine + 2 H(+) = thiamine phosphate + CO2 + diphosphate</text>
        <dbReference type="Rhea" id="RHEA:47844"/>
        <dbReference type="ChEBI" id="CHEBI:15378"/>
        <dbReference type="ChEBI" id="CHEBI:16526"/>
        <dbReference type="ChEBI" id="CHEBI:33019"/>
        <dbReference type="ChEBI" id="CHEBI:37575"/>
        <dbReference type="ChEBI" id="CHEBI:57841"/>
        <dbReference type="ChEBI" id="CHEBI:62899"/>
        <dbReference type="EC" id="2.5.1.3"/>
    </reaction>
</comment>
<dbReference type="HAMAP" id="MF_00097">
    <property type="entry name" value="TMP_synthase"/>
    <property type="match status" value="1"/>
</dbReference>
<evidence type="ECO:0000256" key="9">
    <source>
        <dbReference type="HAMAP-Rule" id="MF_00097"/>
    </source>
</evidence>
<dbReference type="EC" id="2.5.1.3" evidence="9"/>
<evidence type="ECO:0000313" key="13">
    <source>
        <dbReference type="EMBL" id="TDY47955.1"/>
    </source>
</evidence>
<keyword evidence="2 9" id="KW-0808">Transferase</keyword>
<dbReference type="PANTHER" id="PTHR20857">
    <property type="entry name" value="THIAMINE-PHOSPHATE PYROPHOSPHORYLASE"/>
    <property type="match status" value="1"/>
</dbReference>
<comment type="catalytic activity">
    <reaction evidence="7 9 10">
        <text>2-(2-carboxy-4-methylthiazol-5-yl)ethyl phosphate + 4-amino-2-methyl-5-(diphosphooxymethyl)pyrimidine + 2 H(+) = thiamine phosphate + CO2 + diphosphate</text>
        <dbReference type="Rhea" id="RHEA:47848"/>
        <dbReference type="ChEBI" id="CHEBI:15378"/>
        <dbReference type="ChEBI" id="CHEBI:16526"/>
        <dbReference type="ChEBI" id="CHEBI:33019"/>
        <dbReference type="ChEBI" id="CHEBI:37575"/>
        <dbReference type="ChEBI" id="CHEBI:57841"/>
        <dbReference type="ChEBI" id="CHEBI:62890"/>
        <dbReference type="EC" id="2.5.1.3"/>
    </reaction>
</comment>
<comment type="similarity">
    <text evidence="9 10">Belongs to the thiamine-phosphate synthase family.</text>
</comment>
<dbReference type="InterPro" id="IPR036206">
    <property type="entry name" value="ThiamineP_synth_sf"/>
</dbReference>
<keyword evidence="3 9" id="KW-0479">Metal-binding</keyword>
<evidence type="ECO:0000256" key="6">
    <source>
        <dbReference type="ARBA" id="ARBA00047334"/>
    </source>
</evidence>
<evidence type="ECO:0000256" key="8">
    <source>
        <dbReference type="ARBA" id="ARBA00047883"/>
    </source>
</evidence>
<comment type="cofactor">
    <cofactor evidence="9">
        <name>Mg(2+)</name>
        <dbReference type="ChEBI" id="CHEBI:18420"/>
    </cofactor>
    <text evidence="9">Binds 1 Mg(2+) ion per subunit.</text>
</comment>
<feature type="binding site" evidence="9">
    <location>
        <position position="77"/>
    </location>
    <ligand>
        <name>Mg(2+)</name>
        <dbReference type="ChEBI" id="CHEBI:18420"/>
    </ligand>
</feature>
<dbReference type="GO" id="GO:0005737">
    <property type="term" value="C:cytoplasm"/>
    <property type="evidence" value="ECO:0007669"/>
    <property type="project" value="TreeGrafter"/>
</dbReference>
<dbReference type="UniPathway" id="UPA00060">
    <property type="reaction ID" value="UER00141"/>
</dbReference>
<organism evidence="13 14">
    <name type="scientific">Alicyclobacillus sacchari</name>
    <dbReference type="NCBI Taxonomy" id="392010"/>
    <lineage>
        <taxon>Bacteria</taxon>
        <taxon>Bacillati</taxon>
        <taxon>Bacillota</taxon>
        <taxon>Bacilli</taxon>
        <taxon>Bacillales</taxon>
        <taxon>Alicyclobacillaceae</taxon>
        <taxon>Alicyclobacillus</taxon>
    </lineage>
</organism>